<keyword evidence="2" id="KW-0732">Signal</keyword>
<dbReference type="PROSITE" id="PS51257">
    <property type="entry name" value="PROKAR_LIPOPROTEIN"/>
    <property type="match status" value="1"/>
</dbReference>
<evidence type="ECO:0000256" key="2">
    <source>
        <dbReference type="SAM" id="SignalP"/>
    </source>
</evidence>
<protein>
    <submittedName>
        <fullName evidence="4">Outer membrane biogenesis protein BamB</fullName>
    </submittedName>
</protein>
<dbReference type="RefSeq" id="WP_145365102.1">
    <property type="nucleotide sequence ID" value="NZ_CP036268.1"/>
</dbReference>
<evidence type="ECO:0000313" key="4">
    <source>
        <dbReference type="EMBL" id="QDT38990.1"/>
    </source>
</evidence>
<evidence type="ECO:0000259" key="3">
    <source>
        <dbReference type="Pfam" id="PF13360"/>
    </source>
</evidence>
<evidence type="ECO:0000313" key="5">
    <source>
        <dbReference type="Proteomes" id="UP000317318"/>
    </source>
</evidence>
<dbReference type="OrthoDB" id="9815737at2"/>
<accession>A0A517R566</accession>
<gene>
    <name evidence="4" type="ORF">Pan189_33910</name>
</gene>
<feature type="signal peptide" evidence="2">
    <location>
        <begin position="1"/>
        <end position="32"/>
    </location>
</feature>
<proteinExistence type="predicted"/>
<name>A0A517R566_9PLAN</name>
<reference evidence="4 5" key="1">
    <citation type="submission" date="2019-02" db="EMBL/GenBank/DDBJ databases">
        <title>Deep-cultivation of Planctomycetes and their phenomic and genomic characterization uncovers novel biology.</title>
        <authorList>
            <person name="Wiegand S."/>
            <person name="Jogler M."/>
            <person name="Boedeker C."/>
            <person name="Pinto D."/>
            <person name="Vollmers J."/>
            <person name="Rivas-Marin E."/>
            <person name="Kohn T."/>
            <person name="Peeters S.H."/>
            <person name="Heuer A."/>
            <person name="Rast P."/>
            <person name="Oberbeckmann S."/>
            <person name="Bunk B."/>
            <person name="Jeske O."/>
            <person name="Meyerdierks A."/>
            <person name="Storesund J.E."/>
            <person name="Kallscheuer N."/>
            <person name="Luecker S."/>
            <person name="Lage O.M."/>
            <person name="Pohl T."/>
            <person name="Merkel B.J."/>
            <person name="Hornburger P."/>
            <person name="Mueller R.-W."/>
            <person name="Bruemmer F."/>
            <person name="Labrenz M."/>
            <person name="Spormann A.M."/>
            <person name="Op den Camp H."/>
            <person name="Overmann J."/>
            <person name="Amann R."/>
            <person name="Jetten M.S.M."/>
            <person name="Mascher T."/>
            <person name="Medema M.H."/>
            <person name="Devos D.P."/>
            <person name="Kaster A.-K."/>
            <person name="Ovreas L."/>
            <person name="Rohde M."/>
            <person name="Galperin M.Y."/>
            <person name="Jogler C."/>
        </authorList>
    </citation>
    <scope>NUCLEOTIDE SEQUENCE [LARGE SCALE GENOMIC DNA]</scope>
    <source>
        <strain evidence="4 5">Pan189</strain>
    </source>
</reference>
<feature type="region of interest" description="Disordered" evidence="1">
    <location>
        <begin position="47"/>
        <end position="85"/>
    </location>
</feature>
<dbReference type="InterPro" id="IPR002372">
    <property type="entry name" value="PQQ_rpt_dom"/>
</dbReference>
<dbReference type="InterPro" id="IPR015943">
    <property type="entry name" value="WD40/YVTN_repeat-like_dom_sf"/>
</dbReference>
<dbReference type="Proteomes" id="UP000317318">
    <property type="component" value="Chromosome"/>
</dbReference>
<dbReference type="AlphaFoldDB" id="A0A517R566"/>
<organism evidence="4 5">
    <name type="scientific">Stratiformator vulcanicus</name>
    <dbReference type="NCBI Taxonomy" id="2527980"/>
    <lineage>
        <taxon>Bacteria</taxon>
        <taxon>Pseudomonadati</taxon>
        <taxon>Planctomycetota</taxon>
        <taxon>Planctomycetia</taxon>
        <taxon>Planctomycetales</taxon>
        <taxon>Planctomycetaceae</taxon>
        <taxon>Stratiformator</taxon>
    </lineage>
</organism>
<feature type="chain" id="PRO_5021739515" evidence="2">
    <location>
        <begin position="33"/>
        <end position="518"/>
    </location>
</feature>
<dbReference type="InterPro" id="IPR011047">
    <property type="entry name" value="Quinoprotein_ADH-like_sf"/>
</dbReference>
<dbReference type="PANTHER" id="PTHR34512:SF30">
    <property type="entry name" value="OUTER MEMBRANE PROTEIN ASSEMBLY FACTOR BAMB"/>
    <property type="match status" value="1"/>
</dbReference>
<dbReference type="SUPFAM" id="SSF50998">
    <property type="entry name" value="Quinoprotein alcohol dehydrogenase-like"/>
    <property type="match status" value="1"/>
</dbReference>
<dbReference type="Gene3D" id="2.130.10.10">
    <property type="entry name" value="YVTN repeat-like/Quinoprotein amine dehydrogenase"/>
    <property type="match status" value="2"/>
</dbReference>
<dbReference type="EMBL" id="CP036268">
    <property type="protein sequence ID" value="QDT38990.1"/>
    <property type="molecule type" value="Genomic_DNA"/>
</dbReference>
<keyword evidence="5" id="KW-1185">Reference proteome</keyword>
<feature type="domain" description="Pyrrolo-quinoline quinone repeat" evidence="3">
    <location>
        <begin position="136"/>
        <end position="421"/>
    </location>
</feature>
<dbReference type="PANTHER" id="PTHR34512">
    <property type="entry name" value="CELL SURFACE PROTEIN"/>
    <property type="match status" value="1"/>
</dbReference>
<dbReference type="KEGG" id="svp:Pan189_33910"/>
<dbReference type="Pfam" id="PF13360">
    <property type="entry name" value="PQQ_2"/>
    <property type="match status" value="1"/>
</dbReference>
<sequence length="518" mass="56594" precursor="true">MRILRWLVALQQKRSALIATALILLAAICGCAESSSPLVAAAEPADSSAKAAPAEVSDSSETLKTGTDVPDPDRPGLDWPQFLGPQGTGISKEQGNLAGFDQDGPPVAWTKEIGEGYSAPSIRGRRLVVHHRIRNENVIECLDAVTGDSLWRHFDPTNFRDPYGYSGGPRCSPLLTDELCYTLGAGGLLSCLELKTGNPVWQLRLPEKYDLPEAFFGIGCTPILFNDLLIVLVGGQPDDGVVAFDSKTGEEVWHAVGKPTWDGAETESGQTYRWTGEEQVVGYSSPIVAKIHGESHLLCLMRQGLVSLDPKTGKERFHYWFRARVHQSVNAARPVVIGDRVLLSAAYRTGSALLQVANAQGEPNELDKDSYNVLWRDRRNLLAHWTTPIAVGNYAYGFSGRHESEGELRCVDLKTGDVVWSIDGSEDAADGGDDSYSYFGRGSMIYVEPEDKWMILGERGLLTLATLSQDGYKELARTMAPGISYPAWAAPVLARGRLYLRDKDTLLCLDLRVVKAGE</sequence>
<evidence type="ECO:0000256" key="1">
    <source>
        <dbReference type="SAM" id="MobiDB-lite"/>
    </source>
</evidence>